<comment type="similarity">
    <text evidence="1">Belongs to the UPF0749 family.</text>
</comment>
<dbReference type="RefSeq" id="WP_246305945.1">
    <property type="nucleotide sequence ID" value="NZ_JACCFW010000001.1"/>
</dbReference>
<dbReference type="AlphaFoldDB" id="A0A853DI58"/>
<evidence type="ECO:0000256" key="2">
    <source>
        <dbReference type="SAM" id="MobiDB-lite"/>
    </source>
</evidence>
<proteinExistence type="inferred from homology"/>
<evidence type="ECO:0000313" key="4">
    <source>
        <dbReference type="Proteomes" id="UP000571817"/>
    </source>
</evidence>
<sequence>MPRSQALHGLRMRRRPRPAATRSRWRYVVPVVALAAGGLFGVSAITSNGTDLRPATRDLVQVVRSGDQRVKTKAAGVRRLQAEVDALSAQRAPGSSRLAQLQKQESSIAVAAGMTPVQGSAVTVTLDDSHRDLSTLPADTDPNWLLVHQQDVQGVVNALWQGGATAMTIMDQRIISTSAVRCVGNTLLLQGRVYSPPFVISAMGDQKKLRNALQKDPAVSDYRDYVPLVGLGYSVSDKDDAHFAAYAGSAQLRYATSPATPSSPTGPSGAPTSSSTEAPK</sequence>
<evidence type="ECO:0000313" key="3">
    <source>
        <dbReference type="EMBL" id="NYJ76367.1"/>
    </source>
</evidence>
<feature type="region of interest" description="Disordered" evidence="2">
    <location>
        <begin position="255"/>
        <end position="280"/>
    </location>
</feature>
<name>A0A853DI58_9MICO</name>
<gene>
    <name evidence="3" type="ORF">HNR15_003330</name>
</gene>
<dbReference type="Gene3D" id="3.30.70.1880">
    <property type="entry name" value="Protein of unknown function DUF881"/>
    <property type="match status" value="1"/>
</dbReference>
<protein>
    <submittedName>
        <fullName evidence="3">Uncharacterized protein YlxW (UPF0749 family)</fullName>
    </submittedName>
</protein>
<comment type="caution">
    <text evidence="3">The sequence shown here is derived from an EMBL/GenBank/DDBJ whole genome shotgun (WGS) entry which is preliminary data.</text>
</comment>
<dbReference type="Proteomes" id="UP000571817">
    <property type="component" value="Unassembled WGS sequence"/>
</dbReference>
<dbReference type="GO" id="GO:0005886">
    <property type="term" value="C:plasma membrane"/>
    <property type="evidence" value="ECO:0007669"/>
    <property type="project" value="TreeGrafter"/>
</dbReference>
<dbReference type="Pfam" id="PF05949">
    <property type="entry name" value="DUF881"/>
    <property type="match status" value="1"/>
</dbReference>
<reference evidence="3 4" key="1">
    <citation type="submission" date="2020-07" db="EMBL/GenBank/DDBJ databases">
        <title>Sequencing the genomes of 1000 actinobacteria strains.</title>
        <authorList>
            <person name="Klenk H.-P."/>
        </authorList>
    </citation>
    <scope>NUCLEOTIDE SEQUENCE [LARGE SCALE GENOMIC DNA]</scope>
    <source>
        <strain evidence="3 4">DSM 29531</strain>
    </source>
</reference>
<evidence type="ECO:0000256" key="1">
    <source>
        <dbReference type="ARBA" id="ARBA00009108"/>
    </source>
</evidence>
<dbReference type="PANTHER" id="PTHR37313">
    <property type="entry name" value="UPF0749 PROTEIN RV1825"/>
    <property type="match status" value="1"/>
</dbReference>
<dbReference type="PANTHER" id="PTHR37313:SF4">
    <property type="entry name" value="CONSERVED MEMBRANE PROTEIN-RELATED"/>
    <property type="match status" value="1"/>
</dbReference>
<accession>A0A853DI58</accession>
<dbReference type="EMBL" id="JACCFW010000001">
    <property type="protein sequence ID" value="NYJ76367.1"/>
    <property type="molecule type" value="Genomic_DNA"/>
</dbReference>
<dbReference type="InterPro" id="IPR010273">
    <property type="entry name" value="DUF881"/>
</dbReference>
<organism evidence="3 4">
    <name type="scientific">Allobranchiibius huperziae</name>
    <dbReference type="NCBI Taxonomy" id="1874116"/>
    <lineage>
        <taxon>Bacteria</taxon>
        <taxon>Bacillati</taxon>
        <taxon>Actinomycetota</taxon>
        <taxon>Actinomycetes</taxon>
        <taxon>Micrococcales</taxon>
        <taxon>Dermacoccaceae</taxon>
        <taxon>Allobranchiibius</taxon>
    </lineage>
</organism>
<keyword evidence="4" id="KW-1185">Reference proteome</keyword>